<evidence type="ECO:0000313" key="7">
    <source>
        <dbReference type="EMBL" id="KTW32790.1"/>
    </source>
</evidence>
<keyword evidence="5" id="KW-0963">Cytoplasm</keyword>
<gene>
    <name evidence="7" type="ORF">T551_00275</name>
</gene>
<dbReference type="GO" id="GO:0042803">
    <property type="term" value="F:protein homodimerization activity"/>
    <property type="evidence" value="ECO:0007669"/>
    <property type="project" value="TreeGrafter"/>
</dbReference>
<comment type="similarity">
    <text evidence="2">Belongs to the VPS25 family.</text>
</comment>
<evidence type="ECO:0000256" key="6">
    <source>
        <dbReference type="ARBA" id="ARBA00022927"/>
    </source>
</evidence>
<protein>
    <recommendedName>
        <fullName evidence="3">Vacuolar protein-sorting-associated protein 25</fullName>
    </recommendedName>
</protein>
<dbReference type="Gene3D" id="1.10.10.570">
    <property type="entry name" value="Winged helix' DNA-binding domain. Chain C. Domain 1"/>
    <property type="match status" value="1"/>
</dbReference>
<dbReference type="InterPro" id="IPR036388">
    <property type="entry name" value="WH-like_DNA-bd_sf"/>
</dbReference>
<dbReference type="VEuPathDB" id="FungiDB:T551_00275"/>
<dbReference type="OrthoDB" id="245150at2759"/>
<dbReference type="AlphaFoldDB" id="A0A0W4ZWN8"/>
<evidence type="ECO:0000256" key="3">
    <source>
        <dbReference type="ARBA" id="ARBA00017934"/>
    </source>
</evidence>
<dbReference type="GO" id="GO:0043328">
    <property type="term" value="P:protein transport to vacuole involved in ubiquitin-dependent protein catabolic process via the multivesicular body sorting pathway"/>
    <property type="evidence" value="ECO:0007669"/>
    <property type="project" value="TreeGrafter"/>
</dbReference>
<dbReference type="FunFam" id="1.10.10.570:FF:000003">
    <property type="entry name" value="Vacuolar protein-sorting-associated protein 25"/>
    <property type="match status" value="1"/>
</dbReference>
<evidence type="ECO:0000256" key="4">
    <source>
        <dbReference type="ARBA" id="ARBA00022448"/>
    </source>
</evidence>
<dbReference type="InterPro" id="IPR008570">
    <property type="entry name" value="ESCRT-II_cplx_Vps25-sub"/>
</dbReference>
<dbReference type="Gene3D" id="1.10.10.10">
    <property type="entry name" value="Winged helix-like DNA-binding domain superfamily/Winged helix DNA-binding domain"/>
    <property type="match status" value="1"/>
</dbReference>
<dbReference type="Proteomes" id="UP000053447">
    <property type="component" value="Unassembled WGS sequence"/>
</dbReference>
<dbReference type="STRING" id="1408657.A0A0W4ZWN8"/>
<comment type="caution">
    <text evidence="7">The sequence shown here is derived from an EMBL/GenBank/DDBJ whole genome shotgun (WGS) entry which is preliminary data.</text>
</comment>
<dbReference type="InterPro" id="IPR014041">
    <property type="entry name" value="ESCRT-II_cplx_Vps25-sub_N"/>
</dbReference>
<accession>A0A0W4ZWN8</accession>
<dbReference type="PANTHER" id="PTHR13149:SF0">
    <property type="entry name" value="VACUOLAR PROTEIN-SORTING-ASSOCIATED PROTEIN 25"/>
    <property type="match status" value="1"/>
</dbReference>
<keyword evidence="8" id="KW-1185">Reference proteome</keyword>
<evidence type="ECO:0000313" key="8">
    <source>
        <dbReference type="Proteomes" id="UP000053447"/>
    </source>
</evidence>
<dbReference type="GO" id="GO:0005198">
    <property type="term" value="F:structural molecule activity"/>
    <property type="evidence" value="ECO:0007669"/>
    <property type="project" value="TreeGrafter"/>
</dbReference>
<dbReference type="GeneID" id="28938797"/>
<dbReference type="GO" id="GO:0000814">
    <property type="term" value="C:ESCRT II complex"/>
    <property type="evidence" value="ECO:0007669"/>
    <property type="project" value="InterPro"/>
</dbReference>
<evidence type="ECO:0000256" key="5">
    <source>
        <dbReference type="ARBA" id="ARBA00022490"/>
    </source>
</evidence>
<dbReference type="EMBL" id="LFWA01000001">
    <property type="protein sequence ID" value="KTW32790.1"/>
    <property type="molecule type" value="Genomic_DNA"/>
</dbReference>
<keyword evidence="4" id="KW-0813">Transport</keyword>
<sequence length="193" mass="23428">MLECTHFDHEKASEFVFPPLYEFPPFFTRQPNAETWKSQQSHWVSLILAYCRHKRIFRLYVSQELLETELFFNNKIKRCVKMDMLKEILDFMENKHNGEWLDNNKKDIFFVYWRTLDEWADIMIHWIEKTGQRNTILTYYELIEGRALVNTELYKIDPIIFKKIIQVLVKKDMAQVLRGSNEDEFGVKFFGRI</sequence>
<evidence type="ECO:0000256" key="2">
    <source>
        <dbReference type="ARBA" id="ARBA00009674"/>
    </source>
</evidence>
<dbReference type="PANTHER" id="PTHR13149">
    <property type="entry name" value="VACUOLAR PROTEIN SORTING-ASSOCIATED PROTEIN VPS25"/>
    <property type="match status" value="1"/>
</dbReference>
<name>A0A0W4ZWN8_PNEJ7</name>
<dbReference type="Pfam" id="PF05871">
    <property type="entry name" value="ESCRT-II"/>
    <property type="match status" value="1"/>
</dbReference>
<dbReference type="RefSeq" id="XP_018231482.1">
    <property type="nucleotide sequence ID" value="XM_018372542.1"/>
</dbReference>
<keyword evidence="6" id="KW-0653">Protein transport</keyword>
<dbReference type="SUPFAM" id="SSF46785">
    <property type="entry name" value="Winged helix' DNA-binding domain"/>
    <property type="match status" value="2"/>
</dbReference>
<organism evidence="7 8">
    <name type="scientific">Pneumocystis jirovecii (strain RU7)</name>
    <name type="common">Human pneumocystis pneumonia agent</name>
    <dbReference type="NCBI Taxonomy" id="1408657"/>
    <lineage>
        <taxon>Eukaryota</taxon>
        <taxon>Fungi</taxon>
        <taxon>Dikarya</taxon>
        <taxon>Ascomycota</taxon>
        <taxon>Taphrinomycotina</taxon>
        <taxon>Pneumocystomycetes</taxon>
        <taxon>Pneumocystaceae</taxon>
        <taxon>Pneumocystis</taxon>
    </lineage>
</organism>
<evidence type="ECO:0000256" key="1">
    <source>
        <dbReference type="ARBA" id="ARBA00004496"/>
    </source>
</evidence>
<dbReference type="InterPro" id="IPR036390">
    <property type="entry name" value="WH_DNA-bd_sf"/>
</dbReference>
<reference evidence="8" key="1">
    <citation type="journal article" date="2016" name="Nat. Commun.">
        <title>Genome analysis of three Pneumocystis species reveals adaptation mechanisms to life exclusively in mammalian hosts.</title>
        <authorList>
            <person name="Ma L."/>
            <person name="Chen Z."/>
            <person name="Huang D.W."/>
            <person name="Kutty G."/>
            <person name="Ishihara M."/>
            <person name="Wang H."/>
            <person name="Abouelleil A."/>
            <person name="Bishop L."/>
            <person name="Davey E."/>
            <person name="Deng R."/>
            <person name="Deng X."/>
            <person name="Fan L."/>
            <person name="Fantoni G."/>
            <person name="Fitzgerald M."/>
            <person name="Gogineni E."/>
            <person name="Goldberg J.M."/>
            <person name="Handley G."/>
            <person name="Hu X."/>
            <person name="Huber C."/>
            <person name="Jiao X."/>
            <person name="Jones K."/>
            <person name="Levin J.Z."/>
            <person name="Liu Y."/>
            <person name="Macdonald P."/>
            <person name="Melnikov A."/>
            <person name="Raley C."/>
            <person name="Sassi M."/>
            <person name="Sherman B.T."/>
            <person name="Song X."/>
            <person name="Sykes S."/>
            <person name="Tran B."/>
            <person name="Walsh L."/>
            <person name="Xia Y."/>
            <person name="Yang J."/>
            <person name="Young S."/>
            <person name="Zeng Q."/>
            <person name="Zheng X."/>
            <person name="Stephens R."/>
            <person name="Nusbaum C."/>
            <person name="Birren B.W."/>
            <person name="Azadi P."/>
            <person name="Lempicki R.A."/>
            <person name="Cuomo C.A."/>
            <person name="Kovacs J.A."/>
        </authorList>
    </citation>
    <scope>NUCLEOTIDE SEQUENCE [LARGE SCALE GENOMIC DNA]</scope>
    <source>
        <strain evidence="8">RU7</strain>
    </source>
</reference>
<comment type="subcellular location">
    <subcellularLocation>
        <location evidence="1">Cytoplasm</location>
    </subcellularLocation>
</comment>
<proteinExistence type="inferred from homology"/>